<dbReference type="Pfam" id="PF00128">
    <property type="entry name" value="Alpha-amylase"/>
    <property type="match status" value="1"/>
</dbReference>
<dbReference type="CDD" id="cd02856">
    <property type="entry name" value="E_set_GDE_Isoamylase_N"/>
    <property type="match status" value="1"/>
</dbReference>
<reference evidence="7" key="2">
    <citation type="submission" date="2022-10" db="EMBL/GenBank/DDBJ databases">
        <authorList>
            <person name="Aronson H.S."/>
        </authorList>
    </citation>
    <scope>NUCLEOTIDE SEQUENCE</scope>
    <source>
        <strain evidence="7">RS19-109</strain>
    </source>
</reference>
<dbReference type="InterPro" id="IPR013783">
    <property type="entry name" value="Ig-like_fold"/>
</dbReference>
<keyword evidence="3" id="KW-0809">Transit peptide</keyword>
<name>A0A9X4MCL2_9BACT</name>
<evidence type="ECO:0000256" key="2">
    <source>
        <dbReference type="ARBA" id="ARBA00022801"/>
    </source>
</evidence>
<feature type="compositionally biased region" description="Basic and acidic residues" evidence="5">
    <location>
        <begin position="475"/>
        <end position="484"/>
    </location>
</feature>
<dbReference type="GO" id="GO:0005980">
    <property type="term" value="P:glycogen catabolic process"/>
    <property type="evidence" value="ECO:0007669"/>
    <property type="project" value="InterPro"/>
</dbReference>
<dbReference type="InterPro" id="IPR013780">
    <property type="entry name" value="Glyco_hydro_b"/>
</dbReference>
<dbReference type="RefSeq" id="WP_307632055.1">
    <property type="nucleotide sequence ID" value="NZ_JAPHEH010000001.1"/>
</dbReference>
<dbReference type="InterPro" id="IPR006047">
    <property type="entry name" value="GH13_cat_dom"/>
</dbReference>
<proteinExistence type="inferred from homology"/>
<dbReference type="InterPro" id="IPR044505">
    <property type="entry name" value="GlgX_Isoamylase_N_E_set"/>
</dbReference>
<dbReference type="Gene3D" id="2.60.40.1180">
    <property type="entry name" value="Golgi alpha-mannosidase II"/>
    <property type="match status" value="1"/>
</dbReference>
<evidence type="ECO:0000256" key="1">
    <source>
        <dbReference type="ARBA" id="ARBA00008061"/>
    </source>
</evidence>
<dbReference type="GO" id="GO:0019156">
    <property type="term" value="F:isoamylase activity"/>
    <property type="evidence" value="ECO:0007669"/>
    <property type="project" value="UniProtKB-ARBA"/>
</dbReference>
<dbReference type="Gene3D" id="2.60.40.10">
    <property type="entry name" value="Immunoglobulins"/>
    <property type="match status" value="1"/>
</dbReference>
<dbReference type="InterPro" id="IPR014756">
    <property type="entry name" value="Ig_E-set"/>
</dbReference>
<organism evidence="7 8">
    <name type="scientific">Thiovibrio frasassiensis</name>
    <dbReference type="NCBI Taxonomy" id="2984131"/>
    <lineage>
        <taxon>Bacteria</taxon>
        <taxon>Pseudomonadati</taxon>
        <taxon>Thermodesulfobacteriota</taxon>
        <taxon>Desulfobulbia</taxon>
        <taxon>Desulfobulbales</taxon>
        <taxon>Thiovibrionaceae</taxon>
        <taxon>Thiovibrio</taxon>
    </lineage>
</organism>
<dbReference type="PANTHER" id="PTHR43002">
    <property type="entry name" value="GLYCOGEN DEBRANCHING ENZYME"/>
    <property type="match status" value="1"/>
</dbReference>
<protein>
    <submittedName>
        <fullName evidence="7">Glycogen debranching protein GlgX</fullName>
    </submittedName>
</protein>
<feature type="domain" description="Glycosyl hydrolase family 13 catalytic" evidence="6">
    <location>
        <begin position="162"/>
        <end position="575"/>
    </location>
</feature>
<evidence type="ECO:0000256" key="4">
    <source>
        <dbReference type="ARBA" id="ARBA00023295"/>
    </source>
</evidence>
<keyword evidence="2" id="KW-0378">Hydrolase</keyword>
<evidence type="ECO:0000313" key="8">
    <source>
        <dbReference type="Proteomes" id="UP001154240"/>
    </source>
</evidence>
<reference evidence="7" key="1">
    <citation type="journal article" date="2022" name="bioRxiv">
        <title>Thiovibrio frasassiensisgen. nov., sp. nov., an autotrophic, elemental sulfur disproportionating bacterium isolated from sulfidic karst sediment, and proposal of Thiovibrionaceae fam. nov.</title>
        <authorList>
            <person name="Aronson H."/>
            <person name="Thomas C."/>
            <person name="Bhattacharyya M."/>
            <person name="Eckstein S."/>
            <person name="Jensen S."/>
            <person name="Barco R."/>
            <person name="Macalady J."/>
            <person name="Amend J."/>
        </authorList>
    </citation>
    <scope>NUCLEOTIDE SEQUENCE</scope>
    <source>
        <strain evidence="7">RS19-109</strain>
    </source>
</reference>
<dbReference type="SMART" id="SM00642">
    <property type="entry name" value="Aamy"/>
    <property type="match status" value="1"/>
</dbReference>
<sequence length="699" mass="78565">MRKEKFTTSAGYPLPMGSFLKPDGVNFAVFSRHAKEVTLILFKSGQEDPHAEIPLDPMINRTGNIWHILLHDLDTNLRYGYRMSGPYDPKGAGHFFSQEKLLLDPYAKALTGGSEWGIPYCRSGLCTPLSSFQRRCCIIGNDFDWEGDRPLNIPLEKSIIYELHVRGFTRDASSGVAHPGTYHGVVEKIPYLKKLGITAVELLPITEFNEHEITNHNPFTGERLKNFWGYSPISFFAPKAAYAVNGRNGNQVREFKEMVKALHRAGIEVILDVVFNHTAEGGSDGPVISFRGLDNVIYYLLDPKSREYLNFSGCGNTVNCNHPLVRHLIMDCLRYWVMEMHVDGFRFDLASVLGRDQQGNVLSNPPMVEKIAEDPILADTKIIAEAWDAAGLYQVGSFSTNRRWAEWNGKFRDDVRRFLCGHDDMVAPLATRLAGSADLYQDDGRTPRNSINFITSHDGFTLYDQVSYNEKHNLANGEENRDGGNDNLSWNSGSEGPTDNLALERLRKRRIKTFATILMLSQGVPMLVAGDEFGRSQQGNNNAYCQDNEISWLNWELAQQNHSLLRFFTQLIALRKRHPVFHRTDFFPPGEENQEIEWQSTTPGRPDWSASCKTLAFVLHGTMAGTRRDDDFFVMLNGGHTSAEFIIPSPPAGRLWHRLLDTSAASPHDIVNESKGEPVRTTSLPVANLAAVVFVSKPA</sequence>
<keyword evidence="8" id="KW-1185">Reference proteome</keyword>
<dbReference type="Pfam" id="PF21156">
    <property type="entry name" value="ISOA1-3_C"/>
    <property type="match status" value="1"/>
</dbReference>
<dbReference type="EMBL" id="JAPHEH010000001">
    <property type="protein sequence ID" value="MDG4475079.1"/>
    <property type="molecule type" value="Genomic_DNA"/>
</dbReference>
<dbReference type="SUPFAM" id="SSF81296">
    <property type="entry name" value="E set domains"/>
    <property type="match status" value="1"/>
</dbReference>
<dbReference type="InterPro" id="IPR011837">
    <property type="entry name" value="Glycogen_debranch_GlgX"/>
</dbReference>
<dbReference type="SUPFAM" id="SSF51011">
    <property type="entry name" value="Glycosyl hydrolase domain"/>
    <property type="match status" value="1"/>
</dbReference>
<comment type="caution">
    <text evidence="7">The sequence shown here is derived from an EMBL/GenBank/DDBJ whole genome shotgun (WGS) entry which is preliminary data.</text>
</comment>
<dbReference type="FunFam" id="3.20.20.80:FF:000054">
    <property type="entry name" value="Glycogen debranching enzyme"/>
    <property type="match status" value="1"/>
</dbReference>
<dbReference type="InterPro" id="IPR017853">
    <property type="entry name" value="GH"/>
</dbReference>
<evidence type="ECO:0000256" key="5">
    <source>
        <dbReference type="SAM" id="MobiDB-lite"/>
    </source>
</evidence>
<evidence type="ECO:0000313" key="7">
    <source>
        <dbReference type="EMBL" id="MDG4475079.1"/>
    </source>
</evidence>
<dbReference type="Proteomes" id="UP001154240">
    <property type="component" value="Unassembled WGS sequence"/>
</dbReference>
<evidence type="ECO:0000256" key="3">
    <source>
        <dbReference type="ARBA" id="ARBA00022946"/>
    </source>
</evidence>
<dbReference type="Gene3D" id="3.20.20.80">
    <property type="entry name" value="Glycosidases"/>
    <property type="match status" value="1"/>
</dbReference>
<dbReference type="SUPFAM" id="SSF51445">
    <property type="entry name" value="(Trans)glycosidases"/>
    <property type="match status" value="1"/>
</dbReference>
<dbReference type="Pfam" id="PF02922">
    <property type="entry name" value="CBM_48"/>
    <property type="match status" value="1"/>
</dbReference>
<accession>A0A9X4MCL2</accession>
<evidence type="ECO:0000259" key="6">
    <source>
        <dbReference type="SMART" id="SM00642"/>
    </source>
</evidence>
<gene>
    <name evidence="7" type="primary">glgX</name>
    <name evidence="7" type="ORF">OLX77_02750</name>
</gene>
<comment type="similarity">
    <text evidence="1">Belongs to the glycosyl hydrolase 13 family.</text>
</comment>
<dbReference type="InterPro" id="IPR048650">
    <property type="entry name" value="ISOA1-3-like_C"/>
</dbReference>
<dbReference type="NCBIfam" id="TIGR02100">
    <property type="entry name" value="glgX_debranch"/>
    <property type="match status" value="1"/>
</dbReference>
<feature type="region of interest" description="Disordered" evidence="5">
    <location>
        <begin position="475"/>
        <end position="496"/>
    </location>
</feature>
<dbReference type="CDD" id="cd11326">
    <property type="entry name" value="AmyAc_Glg_debranch"/>
    <property type="match status" value="1"/>
</dbReference>
<keyword evidence="4" id="KW-0326">Glycosidase</keyword>
<dbReference type="InterPro" id="IPR004193">
    <property type="entry name" value="Glyco_hydro_13_N"/>
</dbReference>
<dbReference type="AlphaFoldDB" id="A0A9X4MCL2"/>
<dbReference type="GO" id="GO:0004135">
    <property type="term" value="F:amylo-alpha-1,6-glucosidase activity"/>
    <property type="evidence" value="ECO:0007669"/>
    <property type="project" value="InterPro"/>
</dbReference>